<gene>
    <name evidence="1" type="ordered locus">sce7674</name>
</gene>
<dbReference type="STRING" id="448385.sce7674"/>
<name>A9F5W7_SORC5</name>
<dbReference type="KEGG" id="scl:sce7674"/>
<dbReference type="EMBL" id="AM746676">
    <property type="protein sequence ID" value="CAN97843.1"/>
    <property type="molecule type" value="Genomic_DNA"/>
</dbReference>
<evidence type="ECO:0000313" key="2">
    <source>
        <dbReference type="Proteomes" id="UP000002139"/>
    </source>
</evidence>
<dbReference type="OrthoDB" id="9941656at2"/>
<sequence>MATPTPSQVESFYRAGVLGLRALEAREGRGRRLGPAADATWRAFRGDPGELDDRDRLDLLLRDAAATYPLAFAPRRIFALAGLADDEPFGHEWPGLPVNLARSLLRDAAGDLSPRPARGVLAEVASAWGFAPSATLAGDGGAELAGLGPASRVTASGAGSVLILAEHFASRRDLDLGDQVLFVTDRPGERQLFGLAVALLGSATAPRVALPAAAHPEGARALGFDRLTAAIVSDDADAGARGAALELRHGGDAGRRS</sequence>
<proteinExistence type="predicted"/>
<protein>
    <submittedName>
        <fullName evidence="1">Uncharacterized protein</fullName>
    </submittedName>
</protein>
<accession>A9F5W7</accession>
<dbReference type="AlphaFoldDB" id="A9F5W7"/>
<organism evidence="1 2">
    <name type="scientific">Sorangium cellulosum (strain So ce56)</name>
    <name type="common">Polyangium cellulosum (strain So ce56)</name>
    <dbReference type="NCBI Taxonomy" id="448385"/>
    <lineage>
        <taxon>Bacteria</taxon>
        <taxon>Pseudomonadati</taxon>
        <taxon>Myxococcota</taxon>
        <taxon>Polyangia</taxon>
        <taxon>Polyangiales</taxon>
        <taxon>Polyangiaceae</taxon>
        <taxon>Sorangium</taxon>
    </lineage>
</organism>
<reference evidence="1 2" key="1">
    <citation type="journal article" date="2007" name="Nat. Biotechnol.">
        <title>Complete genome sequence of the myxobacterium Sorangium cellulosum.</title>
        <authorList>
            <person name="Schneiker S."/>
            <person name="Perlova O."/>
            <person name="Kaiser O."/>
            <person name="Gerth K."/>
            <person name="Alici A."/>
            <person name="Altmeyer M.O."/>
            <person name="Bartels D."/>
            <person name="Bekel T."/>
            <person name="Beyer S."/>
            <person name="Bode E."/>
            <person name="Bode H.B."/>
            <person name="Bolten C.J."/>
            <person name="Choudhuri J.V."/>
            <person name="Doss S."/>
            <person name="Elnakady Y.A."/>
            <person name="Frank B."/>
            <person name="Gaigalat L."/>
            <person name="Goesmann A."/>
            <person name="Groeger C."/>
            <person name="Gross F."/>
            <person name="Jelsbak L."/>
            <person name="Jelsbak L."/>
            <person name="Kalinowski J."/>
            <person name="Kegler C."/>
            <person name="Knauber T."/>
            <person name="Konietzny S."/>
            <person name="Kopp M."/>
            <person name="Krause L."/>
            <person name="Krug D."/>
            <person name="Linke B."/>
            <person name="Mahmud T."/>
            <person name="Martinez-Arias R."/>
            <person name="McHardy A.C."/>
            <person name="Merai M."/>
            <person name="Meyer F."/>
            <person name="Mormann S."/>
            <person name="Munoz-Dorado J."/>
            <person name="Perez J."/>
            <person name="Pradella S."/>
            <person name="Rachid S."/>
            <person name="Raddatz G."/>
            <person name="Rosenau F."/>
            <person name="Rueckert C."/>
            <person name="Sasse F."/>
            <person name="Scharfe M."/>
            <person name="Schuster S.C."/>
            <person name="Suen G."/>
            <person name="Treuner-Lange A."/>
            <person name="Velicer G.J."/>
            <person name="Vorholter F.-J."/>
            <person name="Weissman K.J."/>
            <person name="Welch R.D."/>
            <person name="Wenzel S.C."/>
            <person name="Whitworth D.E."/>
            <person name="Wilhelm S."/>
            <person name="Wittmann C."/>
            <person name="Bloecker H."/>
            <person name="Puehler A."/>
            <person name="Mueller R."/>
        </authorList>
    </citation>
    <scope>NUCLEOTIDE SEQUENCE [LARGE SCALE GENOMIC DNA]</scope>
    <source>
        <strain evidence="2">So ce56</strain>
    </source>
</reference>
<evidence type="ECO:0000313" key="1">
    <source>
        <dbReference type="EMBL" id="CAN97843.1"/>
    </source>
</evidence>
<dbReference type="Proteomes" id="UP000002139">
    <property type="component" value="Chromosome"/>
</dbReference>
<keyword evidence="2" id="KW-1185">Reference proteome</keyword>
<dbReference type="HOGENOM" id="CLU_1081425_0_0_7"/>
<dbReference type="RefSeq" id="WP_012240282.1">
    <property type="nucleotide sequence ID" value="NC_010162.1"/>
</dbReference>